<evidence type="ECO:0000313" key="2">
    <source>
        <dbReference type="Proteomes" id="UP001055811"/>
    </source>
</evidence>
<gene>
    <name evidence="1" type="ORF">L2E82_14614</name>
</gene>
<dbReference type="EMBL" id="CM042011">
    <property type="protein sequence ID" value="KAI3764603.1"/>
    <property type="molecule type" value="Genomic_DNA"/>
</dbReference>
<keyword evidence="2" id="KW-1185">Reference proteome</keyword>
<evidence type="ECO:0000313" key="1">
    <source>
        <dbReference type="EMBL" id="KAI3764603.1"/>
    </source>
</evidence>
<organism evidence="1 2">
    <name type="scientific">Cichorium intybus</name>
    <name type="common">Chicory</name>
    <dbReference type="NCBI Taxonomy" id="13427"/>
    <lineage>
        <taxon>Eukaryota</taxon>
        <taxon>Viridiplantae</taxon>
        <taxon>Streptophyta</taxon>
        <taxon>Embryophyta</taxon>
        <taxon>Tracheophyta</taxon>
        <taxon>Spermatophyta</taxon>
        <taxon>Magnoliopsida</taxon>
        <taxon>eudicotyledons</taxon>
        <taxon>Gunneridae</taxon>
        <taxon>Pentapetalae</taxon>
        <taxon>asterids</taxon>
        <taxon>campanulids</taxon>
        <taxon>Asterales</taxon>
        <taxon>Asteraceae</taxon>
        <taxon>Cichorioideae</taxon>
        <taxon>Cichorieae</taxon>
        <taxon>Cichoriinae</taxon>
        <taxon>Cichorium</taxon>
    </lineage>
</organism>
<dbReference type="Proteomes" id="UP001055811">
    <property type="component" value="Linkage Group LG03"/>
</dbReference>
<comment type="caution">
    <text evidence="1">The sequence shown here is derived from an EMBL/GenBank/DDBJ whole genome shotgun (WGS) entry which is preliminary data.</text>
</comment>
<reference evidence="2" key="1">
    <citation type="journal article" date="2022" name="Mol. Ecol. Resour.">
        <title>The genomes of chicory, endive, great burdock and yacon provide insights into Asteraceae palaeo-polyploidization history and plant inulin production.</title>
        <authorList>
            <person name="Fan W."/>
            <person name="Wang S."/>
            <person name="Wang H."/>
            <person name="Wang A."/>
            <person name="Jiang F."/>
            <person name="Liu H."/>
            <person name="Zhao H."/>
            <person name="Xu D."/>
            <person name="Zhang Y."/>
        </authorList>
    </citation>
    <scope>NUCLEOTIDE SEQUENCE [LARGE SCALE GENOMIC DNA]</scope>
    <source>
        <strain evidence="2">cv. Punajuju</strain>
    </source>
</reference>
<reference evidence="1 2" key="2">
    <citation type="journal article" date="2022" name="Mol. Ecol. Resour.">
        <title>The genomes of chicory, endive, great burdock and yacon provide insights into Asteraceae paleo-polyploidization history and plant inulin production.</title>
        <authorList>
            <person name="Fan W."/>
            <person name="Wang S."/>
            <person name="Wang H."/>
            <person name="Wang A."/>
            <person name="Jiang F."/>
            <person name="Liu H."/>
            <person name="Zhao H."/>
            <person name="Xu D."/>
            <person name="Zhang Y."/>
        </authorList>
    </citation>
    <scope>NUCLEOTIDE SEQUENCE [LARGE SCALE GENOMIC DNA]</scope>
    <source>
        <strain evidence="2">cv. Punajuju</strain>
        <tissue evidence="1">Leaves</tissue>
    </source>
</reference>
<sequence>MGPQYAKKRKEPVAAGGEHCPAEWRRYKGVRRRPWGRFAAEVRDPEKKRKRIWLGTFDTPEAAALAYDNAAFKLLGSRAKVNFPLLVGLNESPAVVASRWLALLPDETRSGLVEPPITTSSTTEEESEITAYTTTIRTNDTATVEVGSSQDAEQLSNTDRWFIPPTIPPLESPITVPTTSTTTPTITTNNHRNLTRVEVGVDHETHLGFQTYTLKTEEHSPSMVQLSATSAAASAEEMGTDLDLLWDFDATTPDDFRFLEYFRE</sequence>
<protein>
    <submittedName>
        <fullName evidence="1">Uncharacterized protein</fullName>
    </submittedName>
</protein>
<proteinExistence type="predicted"/>
<name>A0ACB9EZW1_CICIN</name>
<accession>A0ACB9EZW1</accession>